<evidence type="ECO:0000313" key="3">
    <source>
        <dbReference type="Proteomes" id="UP000051379"/>
    </source>
</evidence>
<organism evidence="2 3">
    <name type="scientific">Companilactobacillus futsaii JCM 17355</name>
    <dbReference type="NCBI Taxonomy" id="1423818"/>
    <lineage>
        <taxon>Bacteria</taxon>
        <taxon>Bacillati</taxon>
        <taxon>Bacillota</taxon>
        <taxon>Bacilli</taxon>
        <taxon>Lactobacillales</taxon>
        <taxon>Lactobacillaceae</taxon>
        <taxon>Companilactobacillus</taxon>
    </lineage>
</organism>
<dbReference type="RefSeq" id="WP_057813796.1">
    <property type="nucleotide sequence ID" value="NZ_AZDO01000076.1"/>
</dbReference>
<feature type="compositionally biased region" description="Basic residues" evidence="1">
    <location>
        <begin position="42"/>
        <end position="54"/>
    </location>
</feature>
<reference evidence="2 3" key="1">
    <citation type="journal article" date="2015" name="Genome Announc.">
        <title>Expanding the biotechnology potential of lactobacilli through comparative genomics of 213 strains and associated genera.</title>
        <authorList>
            <person name="Sun Z."/>
            <person name="Harris H.M."/>
            <person name="McCann A."/>
            <person name="Guo C."/>
            <person name="Argimon S."/>
            <person name="Zhang W."/>
            <person name="Yang X."/>
            <person name="Jeffery I.B."/>
            <person name="Cooney J.C."/>
            <person name="Kagawa T.F."/>
            <person name="Liu W."/>
            <person name="Song Y."/>
            <person name="Salvetti E."/>
            <person name="Wrobel A."/>
            <person name="Rasinkangas P."/>
            <person name="Parkhill J."/>
            <person name="Rea M.C."/>
            <person name="O'Sullivan O."/>
            <person name="Ritari J."/>
            <person name="Douillard F.P."/>
            <person name="Paul Ross R."/>
            <person name="Yang R."/>
            <person name="Briner A.E."/>
            <person name="Felis G.E."/>
            <person name="de Vos W.M."/>
            <person name="Barrangou R."/>
            <person name="Klaenhammer T.R."/>
            <person name="Caufield P.W."/>
            <person name="Cui Y."/>
            <person name="Zhang H."/>
            <person name="O'Toole P.W."/>
        </authorList>
    </citation>
    <scope>NUCLEOTIDE SEQUENCE [LARGE SCALE GENOMIC DNA]</scope>
    <source>
        <strain evidence="2 3">JCM 17355</strain>
    </source>
</reference>
<name>A0ABR5P6L7_9LACO</name>
<dbReference type="Proteomes" id="UP000051379">
    <property type="component" value="Unassembled WGS sequence"/>
</dbReference>
<keyword evidence="3" id="KW-1185">Reference proteome</keyword>
<comment type="caution">
    <text evidence="2">The sequence shown here is derived from an EMBL/GenBank/DDBJ whole genome shotgun (WGS) entry which is preliminary data.</text>
</comment>
<feature type="compositionally biased region" description="Basic and acidic residues" evidence="1">
    <location>
        <begin position="25"/>
        <end position="34"/>
    </location>
</feature>
<sequence>MVKKYWGILGAILVAVTLTGCGNHDQSKTSDTKKVTTQKVAKTGHKKKAKKTTKKTTASATSTAFSNRQFIASAGEFYKNR</sequence>
<gene>
    <name evidence="2" type="ORF">FC88_GL000140</name>
</gene>
<protein>
    <recommendedName>
        <fullName evidence="4">Lipoprotein</fullName>
    </recommendedName>
</protein>
<dbReference type="PROSITE" id="PS51257">
    <property type="entry name" value="PROKAR_LIPOPROTEIN"/>
    <property type="match status" value="1"/>
</dbReference>
<evidence type="ECO:0008006" key="4">
    <source>
        <dbReference type="Google" id="ProtNLM"/>
    </source>
</evidence>
<proteinExistence type="predicted"/>
<evidence type="ECO:0000256" key="1">
    <source>
        <dbReference type="SAM" id="MobiDB-lite"/>
    </source>
</evidence>
<feature type="region of interest" description="Disordered" evidence="1">
    <location>
        <begin position="22"/>
        <end position="61"/>
    </location>
</feature>
<dbReference type="EMBL" id="AZDO01000076">
    <property type="protein sequence ID" value="KRK93671.1"/>
    <property type="molecule type" value="Genomic_DNA"/>
</dbReference>
<accession>A0ABR5P6L7</accession>
<evidence type="ECO:0000313" key="2">
    <source>
        <dbReference type="EMBL" id="KRK93671.1"/>
    </source>
</evidence>